<keyword evidence="3 7" id="KW-0812">Transmembrane</keyword>
<keyword evidence="5 7" id="KW-1133">Transmembrane helix</keyword>
<gene>
    <name evidence="9" type="ORF">L5014_03215</name>
</gene>
<protein>
    <submittedName>
        <fullName evidence="9">Cytochrome c biogenesis CcdA family protein</fullName>
    </submittedName>
</protein>
<dbReference type="InterPro" id="IPR051790">
    <property type="entry name" value="Cytochrome_c-biogenesis_DsbD"/>
</dbReference>
<dbReference type="GO" id="GO:0017004">
    <property type="term" value="P:cytochrome complex assembly"/>
    <property type="evidence" value="ECO:0007669"/>
    <property type="project" value="UniProtKB-KW"/>
</dbReference>
<feature type="transmembrane region" description="Helical" evidence="7">
    <location>
        <begin position="163"/>
        <end position="184"/>
    </location>
</feature>
<keyword evidence="6 7" id="KW-0472">Membrane</keyword>
<evidence type="ECO:0000313" key="10">
    <source>
        <dbReference type="Proteomes" id="UP001139308"/>
    </source>
</evidence>
<dbReference type="GO" id="GO:0016020">
    <property type="term" value="C:membrane"/>
    <property type="evidence" value="ECO:0007669"/>
    <property type="project" value="UniProtKB-SubCell"/>
</dbReference>
<evidence type="ECO:0000256" key="2">
    <source>
        <dbReference type="ARBA" id="ARBA00006143"/>
    </source>
</evidence>
<sequence>MGEGIVIVFGPATYGVGFAAGALSTLSPCALPLLPVLAASALSAHRFGNLALATGLGVSFTAVGLFVATVGSTIGLTGDTFRVFAAVLMVVFGLLMAFGTMQHLFARALSPVGNMAQRLLAGIRGDGLVGQFAIGMLLGIVWSPCVGPTLGAASTLASQGQDLMHIAALMAVFGMGAAVPLLALGAMSRATIGKLRGGLGRFGRIGRGALGGLFVAVGALILSGTDKALQAMLLSHSPDWLVQLTTSL</sequence>
<evidence type="ECO:0000259" key="8">
    <source>
        <dbReference type="Pfam" id="PF02683"/>
    </source>
</evidence>
<feature type="transmembrane region" description="Helical" evidence="7">
    <location>
        <begin position="50"/>
        <end position="71"/>
    </location>
</feature>
<dbReference type="EMBL" id="JAKLJA010000002">
    <property type="protein sequence ID" value="MCG5072377.1"/>
    <property type="molecule type" value="Genomic_DNA"/>
</dbReference>
<proteinExistence type="inferred from homology"/>
<dbReference type="PANTHER" id="PTHR31272">
    <property type="entry name" value="CYTOCHROME C-TYPE BIOGENESIS PROTEIN HI_1454-RELATED"/>
    <property type="match status" value="1"/>
</dbReference>
<reference evidence="9" key="1">
    <citation type="submission" date="2022-01" db="EMBL/GenBank/DDBJ databases">
        <title>Genome sequence and assembly of Parabukholderia sp. RG36.</title>
        <authorList>
            <person name="Chhetri G."/>
        </authorList>
    </citation>
    <scope>NUCLEOTIDE SEQUENCE</scope>
    <source>
        <strain evidence="9">RG36</strain>
    </source>
</reference>
<feature type="transmembrane region" description="Helical" evidence="7">
    <location>
        <begin position="127"/>
        <end position="143"/>
    </location>
</feature>
<feature type="transmembrane region" description="Helical" evidence="7">
    <location>
        <begin position="83"/>
        <end position="106"/>
    </location>
</feature>
<accession>A0A9X1RMN9</accession>
<dbReference type="Proteomes" id="UP001139308">
    <property type="component" value="Unassembled WGS sequence"/>
</dbReference>
<evidence type="ECO:0000256" key="1">
    <source>
        <dbReference type="ARBA" id="ARBA00004141"/>
    </source>
</evidence>
<name>A0A9X1RMN9_9BURK</name>
<keyword evidence="4" id="KW-0201">Cytochrome c-type biogenesis</keyword>
<dbReference type="AlphaFoldDB" id="A0A9X1RMN9"/>
<feature type="domain" description="Cytochrome C biogenesis protein transmembrane" evidence="8">
    <location>
        <begin position="16"/>
        <end position="194"/>
    </location>
</feature>
<dbReference type="RefSeq" id="WP_238462164.1">
    <property type="nucleotide sequence ID" value="NZ_JAKLJA010000002.1"/>
</dbReference>
<feature type="transmembrane region" description="Helical" evidence="7">
    <location>
        <begin position="12"/>
        <end position="38"/>
    </location>
</feature>
<dbReference type="Pfam" id="PF02683">
    <property type="entry name" value="DsbD_TM"/>
    <property type="match status" value="1"/>
</dbReference>
<comment type="caution">
    <text evidence="9">The sequence shown here is derived from an EMBL/GenBank/DDBJ whole genome shotgun (WGS) entry which is preliminary data.</text>
</comment>
<comment type="subcellular location">
    <subcellularLocation>
        <location evidence="1">Membrane</location>
        <topology evidence="1">Multi-pass membrane protein</topology>
    </subcellularLocation>
</comment>
<organism evidence="9 10">
    <name type="scientific">Paraburkholderia tagetis</name>
    <dbReference type="NCBI Taxonomy" id="2913261"/>
    <lineage>
        <taxon>Bacteria</taxon>
        <taxon>Pseudomonadati</taxon>
        <taxon>Pseudomonadota</taxon>
        <taxon>Betaproteobacteria</taxon>
        <taxon>Burkholderiales</taxon>
        <taxon>Burkholderiaceae</taxon>
        <taxon>Paraburkholderia</taxon>
    </lineage>
</organism>
<evidence type="ECO:0000256" key="4">
    <source>
        <dbReference type="ARBA" id="ARBA00022748"/>
    </source>
</evidence>
<dbReference type="InterPro" id="IPR003834">
    <property type="entry name" value="Cyt_c_assmbl_TM_dom"/>
</dbReference>
<evidence type="ECO:0000256" key="7">
    <source>
        <dbReference type="SAM" id="Phobius"/>
    </source>
</evidence>
<keyword evidence="10" id="KW-1185">Reference proteome</keyword>
<comment type="similarity">
    <text evidence="2">Belongs to the DsbD family.</text>
</comment>
<evidence type="ECO:0000256" key="3">
    <source>
        <dbReference type="ARBA" id="ARBA00022692"/>
    </source>
</evidence>
<evidence type="ECO:0000256" key="5">
    <source>
        <dbReference type="ARBA" id="ARBA00022989"/>
    </source>
</evidence>
<evidence type="ECO:0000256" key="6">
    <source>
        <dbReference type="ARBA" id="ARBA00023136"/>
    </source>
</evidence>
<dbReference type="PANTHER" id="PTHR31272:SF9">
    <property type="entry name" value="BLL1027 PROTEIN"/>
    <property type="match status" value="1"/>
</dbReference>
<evidence type="ECO:0000313" key="9">
    <source>
        <dbReference type="EMBL" id="MCG5072377.1"/>
    </source>
</evidence>
<feature type="transmembrane region" description="Helical" evidence="7">
    <location>
        <begin position="205"/>
        <end position="225"/>
    </location>
</feature>